<reference evidence="1 2" key="1">
    <citation type="submission" date="2020-08" db="EMBL/GenBank/DDBJ databases">
        <title>Genomic Encyclopedia of Type Strains, Phase IV (KMG-IV): sequencing the most valuable type-strain genomes for metagenomic binning, comparative biology and taxonomic classification.</title>
        <authorList>
            <person name="Goeker M."/>
        </authorList>
    </citation>
    <scope>NUCLEOTIDE SEQUENCE [LARGE SCALE GENOMIC DNA]</scope>
    <source>
        <strain evidence="1 2">DSM 102134</strain>
    </source>
</reference>
<comment type="caution">
    <text evidence="1">The sequence shown here is derived from an EMBL/GenBank/DDBJ whole genome shotgun (WGS) entry which is preliminary data.</text>
</comment>
<proteinExistence type="predicted"/>
<dbReference type="InterPro" id="IPR014177">
    <property type="entry name" value="Formate_DH_TAT-contain"/>
</dbReference>
<dbReference type="RefSeq" id="WP_077548917.1">
    <property type="nucleotide sequence ID" value="NZ_CANLQM010000016.1"/>
</dbReference>
<dbReference type="NCBIfam" id="TIGR02811">
    <property type="entry name" value="formate_TAT"/>
    <property type="match status" value="1"/>
</dbReference>
<dbReference type="InterPro" id="IPR006311">
    <property type="entry name" value="TAT_signal"/>
</dbReference>
<organism evidence="1 2">
    <name type="scientific">Pseudorhizobium flavum</name>
    <dbReference type="NCBI Taxonomy" id="1335061"/>
    <lineage>
        <taxon>Bacteria</taxon>
        <taxon>Pseudomonadati</taxon>
        <taxon>Pseudomonadota</taxon>
        <taxon>Alphaproteobacteria</taxon>
        <taxon>Hyphomicrobiales</taxon>
        <taxon>Rhizobiaceae</taxon>
        <taxon>Rhizobium/Agrobacterium group</taxon>
        <taxon>Pseudorhizobium</taxon>
    </lineage>
</organism>
<gene>
    <name evidence="1" type="ORF">HNQ75_003588</name>
</gene>
<dbReference type="AlphaFoldDB" id="A0A7W9Z045"/>
<dbReference type="EMBL" id="JACHEJ010000011">
    <property type="protein sequence ID" value="MBB6181600.1"/>
    <property type="molecule type" value="Genomic_DNA"/>
</dbReference>
<evidence type="ECO:0008006" key="3">
    <source>
        <dbReference type="Google" id="ProtNLM"/>
    </source>
</evidence>
<accession>A0A7W9Z045</accession>
<evidence type="ECO:0000313" key="1">
    <source>
        <dbReference type="EMBL" id="MBB6181600.1"/>
    </source>
</evidence>
<dbReference type="Proteomes" id="UP000535501">
    <property type="component" value="Unassembled WGS sequence"/>
</dbReference>
<evidence type="ECO:0000313" key="2">
    <source>
        <dbReference type="Proteomes" id="UP000535501"/>
    </source>
</evidence>
<protein>
    <recommendedName>
        <fullName evidence="3">Formate dehydrogenase</fullName>
    </recommendedName>
</protein>
<name>A0A7W9Z045_9HYPH</name>
<dbReference type="PROSITE" id="PS51318">
    <property type="entry name" value="TAT"/>
    <property type="match status" value="1"/>
</dbReference>
<keyword evidence="2" id="KW-1185">Reference proteome</keyword>
<sequence>MQDERQVALGRRSFLRAFGGASSTVVAAVTLGAGEAQAYQPGEDEAGERYRETDHVKAFYRVNRYPQQK</sequence>
<dbReference type="PIRSF" id="PIRSF036704">
    <property type="entry name" value="UCP036704"/>
    <property type="match status" value="1"/>
</dbReference>